<evidence type="ECO:0000256" key="4">
    <source>
        <dbReference type="ARBA" id="ARBA00023186"/>
    </source>
</evidence>
<dbReference type="Gene3D" id="1.10.287.480">
    <property type="entry name" value="helix hairpin bin"/>
    <property type="match status" value="1"/>
</dbReference>
<dbReference type="InterPro" id="IPR023212">
    <property type="entry name" value="Hsp33_helix_hairpin_bin_dom_sf"/>
</dbReference>
<dbReference type="InterPro" id="IPR016154">
    <property type="entry name" value="Heat_shock_Hsp33_C"/>
</dbReference>
<comment type="caution">
    <text evidence="6">The sequence shown here is derived from an EMBL/GenBank/DDBJ whole genome shotgun (WGS) entry which is preliminary data.</text>
</comment>
<dbReference type="Pfam" id="PF01430">
    <property type="entry name" value="HSP33"/>
    <property type="match status" value="1"/>
</dbReference>
<dbReference type="Gene3D" id="3.90.1280.10">
    <property type="entry name" value="HSP33 redox switch-like"/>
    <property type="match status" value="1"/>
</dbReference>
<dbReference type="PIRSF" id="PIRSF005261">
    <property type="entry name" value="Heat_shock_Hsp33"/>
    <property type="match status" value="1"/>
</dbReference>
<dbReference type="Proteomes" id="UP001375743">
    <property type="component" value="Unassembled WGS sequence"/>
</dbReference>
<name>A0ABU8XQX6_9PROT</name>
<evidence type="ECO:0000313" key="7">
    <source>
        <dbReference type="Proteomes" id="UP001375743"/>
    </source>
</evidence>
<dbReference type="CDD" id="cd00498">
    <property type="entry name" value="Hsp33"/>
    <property type="match status" value="1"/>
</dbReference>
<keyword evidence="4" id="KW-0143">Chaperone</keyword>
<keyword evidence="5" id="KW-0676">Redox-active center</keyword>
<keyword evidence="3" id="KW-1015">Disulfide bond</keyword>
<evidence type="ECO:0000256" key="3">
    <source>
        <dbReference type="ARBA" id="ARBA00023157"/>
    </source>
</evidence>
<dbReference type="PANTHER" id="PTHR30111">
    <property type="entry name" value="33 KDA CHAPERONIN"/>
    <property type="match status" value="1"/>
</dbReference>
<dbReference type="InterPro" id="IPR000397">
    <property type="entry name" value="Heat_shock_Hsp33"/>
</dbReference>
<keyword evidence="7" id="KW-1185">Reference proteome</keyword>
<dbReference type="PANTHER" id="PTHR30111:SF1">
    <property type="entry name" value="33 KDA CHAPERONIN"/>
    <property type="match status" value="1"/>
</dbReference>
<dbReference type="RefSeq" id="WP_418159465.1">
    <property type="nucleotide sequence ID" value="NZ_JBBLZC010000009.1"/>
</dbReference>
<dbReference type="Gene3D" id="3.55.30.10">
    <property type="entry name" value="Hsp33 domain"/>
    <property type="match status" value="1"/>
</dbReference>
<proteinExistence type="predicted"/>
<organism evidence="6 7">
    <name type="scientific">Benzoatithermus flavus</name>
    <dbReference type="NCBI Taxonomy" id="3108223"/>
    <lineage>
        <taxon>Bacteria</taxon>
        <taxon>Pseudomonadati</taxon>
        <taxon>Pseudomonadota</taxon>
        <taxon>Alphaproteobacteria</taxon>
        <taxon>Geminicoccales</taxon>
        <taxon>Geminicoccaceae</taxon>
        <taxon>Benzoatithermus</taxon>
    </lineage>
</organism>
<dbReference type="SUPFAM" id="SSF64397">
    <property type="entry name" value="Hsp33 domain"/>
    <property type="match status" value="1"/>
</dbReference>
<protein>
    <submittedName>
        <fullName evidence="6">Hsp33 family molecular chaperone HslO</fullName>
    </submittedName>
</protein>
<dbReference type="EMBL" id="JBBLZC010000009">
    <property type="protein sequence ID" value="MEK0083615.1"/>
    <property type="molecule type" value="Genomic_DNA"/>
</dbReference>
<keyword evidence="1" id="KW-0963">Cytoplasm</keyword>
<gene>
    <name evidence="6" type="ORF">U1T56_10665</name>
</gene>
<keyword evidence="2" id="KW-0862">Zinc</keyword>
<evidence type="ECO:0000256" key="5">
    <source>
        <dbReference type="ARBA" id="ARBA00023284"/>
    </source>
</evidence>
<evidence type="ECO:0000256" key="1">
    <source>
        <dbReference type="ARBA" id="ARBA00022490"/>
    </source>
</evidence>
<accession>A0ABU8XQX6</accession>
<evidence type="ECO:0000256" key="2">
    <source>
        <dbReference type="ARBA" id="ARBA00022833"/>
    </source>
</evidence>
<evidence type="ECO:0000313" key="6">
    <source>
        <dbReference type="EMBL" id="MEK0083615.1"/>
    </source>
</evidence>
<dbReference type="SUPFAM" id="SSF118352">
    <property type="entry name" value="HSP33 redox switch-like"/>
    <property type="match status" value="1"/>
</dbReference>
<sequence>MLADTTPTADLLRPFQLERSHLRGRLVRLSDTVDYVLKAHDYPPAVSDLLGQLLVLAGALAGGLKFEGSFSLQIRGDGPVGLLVADCTNDGQMRGYASFDAERVAAVAHERPMALVGKGILALTVDQRAVGGEVVQGIVELGGETLADCMLNYFARSEQVRTGIRVAVGRDRLADRWHAGAIVMQALPVADPRLQPEAEEDWRRAMILLSTATDEELIDPALAPDDLLFRLFHEDGVRVFEPLALAPGCSCNEERVEAMLQSFPLDDLESMRQEDGSITVTCQFCSRIYHFDRDRLGELLSLRRH</sequence>
<dbReference type="InterPro" id="IPR016153">
    <property type="entry name" value="Heat_shock_Hsp33_N"/>
</dbReference>
<reference evidence="6 7" key="1">
    <citation type="submission" date="2024-01" db="EMBL/GenBank/DDBJ databases">
        <title>Multi-omics insights into the function and evolution of sodium benzoate biodegradation pathways in Benzoatithermus flavus gen. nov., sp. nov. from hot spring.</title>
        <authorList>
            <person name="Hu C.-J."/>
            <person name="Li W.-J."/>
        </authorList>
    </citation>
    <scope>NUCLEOTIDE SEQUENCE [LARGE SCALE GENOMIC DNA]</scope>
    <source>
        <strain evidence="6 7">SYSU G07066</strain>
    </source>
</reference>